<organism evidence="3 4">
    <name type="scientific">Roseovarius nubinhibens (strain ATCC BAA-591 / DSM 15170 / ISM)</name>
    <dbReference type="NCBI Taxonomy" id="89187"/>
    <lineage>
        <taxon>Bacteria</taxon>
        <taxon>Pseudomonadati</taxon>
        <taxon>Pseudomonadota</taxon>
        <taxon>Alphaproteobacteria</taxon>
        <taxon>Rhodobacterales</taxon>
        <taxon>Roseobacteraceae</taxon>
        <taxon>Roseovarius</taxon>
    </lineage>
</organism>
<evidence type="ECO:0000313" key="4">
    <source>
        <dbReference type="Proteomes" id="UP000005954"/>
    </source>
</evidence>
<dbReference type="eggNOG" id="COG0123">
    <property type="taxonomic scope" value="Bacteria"/>
</dbReference>
<name>A3SQT7_ROSNI</name>
<evidence type="ECO:0000313" key="3">
    <source>
        <dbReference type="EMBL" id="EAP75496.1"/>
    </source>
</evidence>
<keyword evidence="4" id="KW-1185">Reference proteome</keyword>
<dbReference type="Gene3D" id="3.40.800.20">
    <property type="entry name" value="Histone deacetylase domain"/>
    <property type="match status" value="1"/>
</dbReference>
<dbReference type="OrthoDB" id="9808367at2"/>
<comment type="caution">
    <text evidence="3">The sequence shown here is derived from an EMBL/GenBank/DDBJ whole genome shotgun (WGS) entry which is preliminary data.</text>
</comment>
<dbReference type="InterPro" id="IPR000286">
    <property type="entry name" value="HDACs"/>
</dbReference>
<dbReference type="RefSeq" id="WP_009814059.1">
    <property type="nucleotide sequence ID" value="NZ_CH724156.1"/>
</dbReference>
<dbReference type="HOGENOM" id="CLU_007727_8_2_5"/>
<proteinExistence type="inferred from homology"/>
<protein>
    <submittedName>
        <fullName evidence="3">Histone deacetylase/AcuC/AphA family protein</fullName>
    </submittedName>
</protein>
<feature type="domain" description="Histone deacetylase" evidence="2">
    <location>
        <begin position="47"/>
        <end position="333"/>
    </location>
</feature>
<dbReference type="InterPro" id="IPR023801">
    <property type="entry name" value="His_deacetylse_dom"/>
</dbReference>
<dbReference type="InterPro" id="IPR037138">
    <property type="entry name" value="His_deacetylse_dom_sf"/>
</dbReference>
<accession>A3SQT7</accession>
<dbReference type="AlphaFoldDB" id="A3SQT7"/>
<dbReference type="PANTHER" id="PTHR10625">
    <property type="entry name" value="HISTONE DEACETYLASE HDAC1-RELATED"/>
    <property type="match status" value="1"/>
</dbReference>
<dbReference type="GO" id="GO:0004407">
    <property type="term" value="F:histone deacetylase activity"/>
    <property type="evidence" value="ECO:0007669"/>
    <property type="project" value="TreeGrafter"/>
</dbReference>
<dbReference type="STRING" id="89187.ISM_10246"/>
<dbReference type="PANTHER" id="PTHR10625:SF10">
    <property type="entry name" value="HISTONE DEACETYLASE HDAC1"/>
    <property type="match status" value="1"/>
</dbReference>
<dbReference type="InterPro" id="IPR023696">
    <property type="entry name" value="Ureohydrolase_dom_sf"/>
</dbReference>
<dbReference type="Pfam" id="PF00850">
    <property type="entry name" value="Hist_deacetyl"/>
    <property type="match status" value="1"/>
</dbReference>
<evidence type="ECO:0000256" key="1">
    <source>
        <dbReference type="ARBA" id="ARBA00005947"/>
    </source>
</evidence>
<sequence length="375" mass="40282">MQFHADTTCAHRTGFVTAELYYWHDTLNWCGFLEPGLEMQPGLHFEHPETKRRLQNLVEATELAPKLASHRPRPAGDEILRLVHPQSHIDHLAKICAAGGGDAGELTPVGPASLEIARLAVGGVTAAVDEVMTGDWDNGYVLCRPPGHHALPDKAMGSCLFANAAIGAKYAQERHGIGRVAVVDWDVHHGNGTEAIFYDDPSVLTISLHQDNLFPLHSGPMEALGAGAGLGHNLNIPLPPGTGTGGYKHAFEELVLPALDAFAPELIVVASGFDSCAMDPLGMQMLKSSDYAWMMGQLMELAARHAGGRIIVTHEGGYSPQYVPYCGLAVLETLAGTSQRLTDPYDEIIAAFGGQSLSHDQQLRIAQVKEMFFGG</sequence>
<evidence type="ECO:0000259" key="2">
    <source>
        <dbReference type="Pfam" id="PF00850"/>
    </source>
</evidence>
<gene>
    <name evidence="3" type="ORF">ISM_10246</name>
</gene>
<dbReference type="GO" id="GO:0040029">
    <property type="term" value="P:epigenetic regulation of gene expression"/>
    <property type="evidence" value="ECO:0007669"/>
    <property type="project" value="TreeGrafter"/>
</dbReference>
<dbReference type="PRINTS" id="PR01270">
    <property type="entry name" value="HDASUPER"/>
</dbReference>
<comment type="similarity">
    <text evidence="1">Belongs to the histone deacetylase family.</text>
</comment>
<dbReference type="SUPFAM" id="SSF52768">
    <property type="entry name" value="Arginase/deacetylase"/>
    <property type="match status" value="1"/>
</dbReference>
<dbReference type="Proteomes" id="UP000005954">
    <property type="component" value="Unassembled WGS sequence"/>
</dbReference>
<dbReference type="EMBL" id="AALY01000003">
    <property type="protein sequence ID" value="EAP75496.1"/>
    <property type="molecule type" value="Genomic_DNA"/>
</dbReference>
<reference evidence="3 4" key="1">
    <citation type="submission" date="2005-12" db="EMBL/GenBank/DDBJ databases">
        <authorList>
            <person name="Moran M.A."/>
            <person name="Ferriera S."/>
            <person name="Johnson J."/>
            <person name="Kravitz S."/>
            <person name="Halpern A."/>
            <person name="Remington K."/>
            <person name="Beeson K."/>
            <person name="Tran B."/>
            <person name="Rogers Y.-H."/>
            <person name="Friedman R."/>
            <person name="Venter J.C."/>
        </authorList>
    </citation>
    <scope>NUCLEOTIDE SEQUENCE [LARGE SCALE GENOMIC DNA]</scope>
    <source>
        <strain evidence="4">ATCC BAA-591 / DSM 15170 / ISM</strain>
    </source>
</reference>
<dbReference type="CDD" id="cd09996">
    <property type="entry name" value="HDAC_classII_1"/>
    <property type="match status" value="1"/>
</dbReference>